<protein>
    <submittedName>
        <fullName evidence="2">Uncharacterized protein</fullName>
    </submittedName>
</protein>
<proteinExistence type="predicted"/>
<name>A0A9X4R602_9BURK</name>
<feature type="region of interest" description="Disordered" evidence="1">
    <location>
        <begin position="64"/>
        <end position="93"/>
    </location>
</feature>
<dbReference type="Proteomes" id="UP001152766">
    <property type="component" value="Unassembled WGS sequence"/>
</dbReference>
<evidence type="ECO:0000313" key="3">
    <source>
        <dbReference type="Proteomes" id="UP001152766"/>
    </source>
</evidence>
<organism evidence="2 3">
    <name type="scientific">Pelomonas aquatica</name>
    <dbReference type="NCBI Taxonomy" id="431058"/>
    <lineage>
        <taxon>Bacteria</taxon>
        <taxon>Pseudomonadati</taxon>
        <taxon>Pseudomonadota</taxon>
        <taxon>Betaproteobacteria</taxon>
        <taxon>Burkholderiales</taxon>
        <taxon>Sphaerotilaceae</taxon>
        <taxon>Roseateles</taxon>
    </lineage>
</organism>
<evidence type="ECO:0000256" key="1">
    <source>
        <dbReference type="SAM" id="MobiDB-lite"/>
    </source>
</evidence>
<reference evidence="2" key="1">
    <citation type="submission" date="2019-02" db="EMBL/GenBank/DDBJ databases">
        <title>Draft genome of the type strain Pelomonas aquatica CCUG 52575T.</title>
        <authorList>
            <person name="Gomila M."/>
            <person name="Lalucat J."/>
        </authorList>
    </citation>
    <scope>NUCLEOTIDE SEQUENCE</scope>
    <source>
        <strain evidence="2">CCUG 52575</strain>
    </source>
</reference>
<dbReference type="EMBL" id="SGUG01000029">
    <property type="protein sequence ID" value="MDG0864251.1"/>
    <property type="molecule type" value="Genomic_DNA"/>
</dbReference>
<dbReference type="RefSeq" id="WP_268153836.1">
    <property type="nucleotide sequence ID" value="NZ_JAPPUW010000028.1"/>
</dbReference>
<keyword evidence="3" id="KW-1185">Reference proteome</keyword>
<accession>A0A9X4R602</accession>
<comment type="caution">
    <text evidence="2">The sequence shown here is derived from an EMBL/GenBank/DDBJ whole genome shotgun (WGS) entry which is preliminary data.</text>
</comment>
<sequence>MRLPTMPFRRLPAALLQLLLAFNLLAILGNVTGLKVLVAEAGRTPIVATLLNWVGVLPQGEPTAASGRRVTSMGMESSQAGESMAAGQPGRRNGMDLQAARAGVREQLQALHATPAGVTLTTTPAGQADALNQLEGRALGQRAARGLGQPGVVGPSP</sequence>
<dbReference type="AlphaFoldDB" id="A0A9X4R602"/>
<evidence type="ECO:0000313" key="2">
    <source>
        <dbReference type="EMBL" id="MDG0864251.1"/>
    </source>
</evidence>
<gene>
    <name evidence="2" type="ORF">EXJ73_17455</name>
</gene>